<dbReference type="InterPro" id="IPR050721">
    <property type="entry name" value="Trk_Ktr_HKT_K-transport"/>
</dbReference>
<evidence type="ECO:0000256" key="2">
    <source>
        <dbReference type="ARBA" id="ARBA00022538"/>
    </source>
</evidence>
<dbReference type="InterPro" id="IPR006036">
    <property type="entry name" value="K_uptake_TrkA"/>
</dbReference>
<evidence type="ECO:0000256" key="4">
    <source>
        <dbReference type="ARBA" id="ARBA00023065"/>
    </source>
</evidence>
<gene>
    <name evidence="6" type="ORF">S06H3_62804</name>
</gene>
<dbReference type="InterPro" id="IPR036291">
    <property type="entry name" value="NAD(P)-bd_dom_sf"/>
</dbReference>
<dbReference type="PANTHER" id="PTHR43833">
    <property type="entry name" value="POTASSIUM CHANNEL PROTEIN 2-RELATED-RELATED"/>
    <property type="match status" value="1"/>
</dbReference>
<dbReference type="PROSITE" id="PS51201">
    <property type="entry name" value="RCK_N"/>
    <property type="match status" value="1"/>
</dbReference>
<dbReference type="GO" id="GO:0005886">
    <property type="term" value="C:plasma membrane"/>
    <property type="evidence" value="ECO:0007669"/>
    <property type="project" value="InterPro"/>
</dbReference>
<feature type="domain" description="RCK N-terminal" evidence="5">
    <location>
        <begin position="1"/>
        <end position="86"/>
    </location>
</feature>
<accession>X1Q9D0</accession>
<proteinExistence type="predicted"/>
<keyword evidence="1" id="KW-0813">Transport</keyword>
<keyword evidence="3" id="KW-0630">Potassium</keyword>
<dbReference type="PRINTS" id="PR00335">
    <property type="entry name" value="KUPTAKETRKA"/>
</dbReference>
<protein>
    <recommendedName>
        <fullName evidence="5">RCK N-terminal domain-containing protein</fullName>
    </recommendedName>
</protein>
<name>X1Q9D0_9ZZZZ</name>
<keyword evidence="4" id="KW-0406">Ion transport</keyword>
<reference evidence="6" key="1">
    <citation type="journal article" date="2014" name="Front. Microbiol.">
        <title>High frequency of phylogenetically diverse reductive dehalogenase-homologous genes in deep subseafloor sedimentary metagenomes.</title>
        <authorList>
            <person name="Kawai M."/>
            <person name="Futagami T."/>
            <person name="Toyoda A."/>
            <person name="Takaki Y."/>
            <person name="Nishi S."/>
            <person name="Hori S."/>
            <person name="Arai W."/>
            <person name="Tsubouchi T."/>
            <person name="Morono Y."/>
            <person name="Uchiyama I."/>
            <person name="Ito T."/>
            <person name="Fujiyama A."/>
            <person name="Inagaki F."/>
            <person name="Takami H."/>
        </authorList>
    </citation>
    <scope>NUCLEOTIDE SEQUENCE</scope>
    <source>
        <strain evidence="6">Expedition CK06-06</strain>
    </source>
</reference>
<dbReference type="Gene3D" id="3.40.50.720">
    <property type="entry name" value="NAD(P)-binding Rossmann-like Domain"/>
    <property type="match status" value="1"/>
</dbReference>
<dbReference type="InterPro" id="IPR003148">
    <property type="entry name" value="RCK_N"/>
</dbReference>
<sequence length="86" mass="9124">MYGMIIGGGGVGYYLAKELLDNGHEVLIIEKDAKRCERVEDELGSISLCGDGCEVAVLTKAGIARADMFIAVTDEDDDNLAACQIA</sequence>
<dbReference type="SUPFAM" id="SSF51735">
    <property type="entry name" value="NAD(P)-binding Rossmann-fold domains"/>
    <property type="match status" value="1"/>
</dbReference>
<evidence type="ECO:0000256" key="3">
    <source>
        <dbReference type="ARBA" id="ARBA00022958"/>
    </source>
</evidence>
<evidence type="ECO:0000259" key="5">
    <source>
        <dbReference type="PROSITE" id="PS51201"/>
    </source>
</evidence>
<dbReference type="AlphaFoldDB" id="X1Q9D0"/>
<keyword evidence="2" id="KW-0633">Potassium transport</keyword>
<dbReference type="GO" id="GO:0015079">
    <property type="term" value="F:potassium ion transmembrane transporter activity"/>
    <property type="evidence" value="ECO:0007669"/>
    <property type="project" value="InterPro"/>
</dbReference>
<feature type="non-terminal residue" evidence="6">
    <location>
        <position position="86"/>
    </location>
</feature>
<evidence type="ECO:0000313" key="6">
    <source>
        <dbReference type="EMBL" id="GAI51406.1"/>
    </source>
</evidence>
<comment type="caution">
    <text evidence="6">The sequence shown here is derived from an EMBL/GenBank/DDBJ whole genome shotgun (WGS) entry which is preliminary data.</text>
</comment>
<dbReference type="Pfam" id="PF02254">
    <property type="entry name" value="TrkA_N"/>
    <property type="match status" value="1"/>
</dbReference>
<dbReference type="PANTHER" id="PTHR43833:SF5">
    <property type="entry name" value="TRK SYSTEM POTASSIUM UPTAKE PROTEIN TRKA"/>
    <property type="match status" value="1"/>
</dbReference>
<organism evidence="6">
    <name type="scientific">marine sediment metagenome</name>
    <dbReference type="NCBI Taxonomy" id="412755"/>
    <lineage>
        <taxon>unclassified sequences</taxon>
        <taxon>metagenomes</taxon>
        <taxon>ecological metagenomes</taxon>
    </lineage>
</organism>
<dbReference type="EMBL" id="BARV01041509">
    <property type="protein sequence ID" value="GAI51406.1"/>
    <property type="molecule type" value="Genomic_DNA"/>
</dbReference>
<evidence type="ECO:0000256" key="1">
    <source>
        <dbReference type="ARBA" id="ARBA00022448"/>
    </source>
</evidence>